<reference evidence="1" key="1">
    <citation type="submission" date="2014-11" db="EMBL/GenBank/DDBJ databases">
        <authorList>
            <person name="Amaro Gonzalez C."/>
        </authorList>
    </citation>
    <scope>NUCLEOTIDE SEQUENCE</scope>
</reference>
<sequence>MLQHRRLIERWTHAFFLQ</sequence>
<organism evidence="1">
    <name type="scientific">Anguilla anguilla</name>
    <name type="common">European freshwater eel</name>
    <name type="synonym">Muraena anguilla</name>
    <dbReference type="NCBI Taxonomy" id="7936"/>
    <lineage>
        <taxon>Eukaryota</taxon>
        <taxon>Metazoa</taxon>
        <taxon>Chordata</taxon>
        <taxon>Craniata</taxon>
        <taxon>Vertebrata</taxon>
        <taxon>Euteleostomi</taxon>
        <taxon>Actinopterygii</taxon>
        <taxon>Neopterygii</taxon>
        <taxon>Teleostei</taxon>
        <taxon>Anguilliformes</taxon>
        <taxon>Anguillidae</taxon>
        <taxon>Anguilla</taxon>
    </lineage>
</organism>
<dbReference type="EMBL" id="GBXM01080739">
    <property type="protein sequence ID" value="JAH27838.1"/>
    <property type="molecule type" value="Transcribed_RNA"/>
</dbReference>
<reference evidence="1" key="2">
    <citation type="journal article" date="2015" name="Fish Shellfish Immunol.">
        <title>Early steps in the European eel (Anguilla anguilla)-Vibrio vulnificus interaction in the gills: Role of the RtxA13 toxin.</title>
        <authorList>
            <person name="Callol A."/>
            <person name="Pajuelo D."/>
            <person name="Ebbesson L."/>
            <person name="Teles M."/>
            <person name="MacKenzie S."/>
            <person name="Amaro C."/>
        </authorList>
    </citation>
    <scope>NUCLEOTIDE SEQUENCE</scope>
</reference>
<evidence type="ECO:0000313" key="1">
    <source>
        <dbReference type="EMBL" id="JAH27838.1"/>
    </source>
</evidence>
<name>A0A0E9RHN2_ANGAN</name>
<accession>A0A0E9RHN2</accession>
<dbReference type="AlphaFoldDB" id="A0A0E9RHN2"/>
<protein>
    <submittedName>
        <fullName evidence="1">Uncharacterized protein</fullName>
    </submittedName>
</protein>
<proteinExistence type="predicted"/>